<keyword evidence="1" id="KW-0732">Signal</keyword>
<sequence>MFYGCLHVPVCLIFGLFILLECSLSDVTLIISTTSNCQPKTVDTVDARYTACPTDADQIKLT</sequence>
<evidence type="ECO:0000256" key="1">
    <source>
        <dbReference type="SAM" id="SignalP"/>
    </source>
</evidence>
<dbReference type="AlphaFoldDB" id="A0A0B6ZTZ2"/>
<protein>
    <submittedName>
        <fullName evidence="2">Uncharacterized protein</fullName>
    </submittedName>
</protein>
<name>A0A0B6ZTZ2_9EUPU</name>
<organism evidence="2">
    <name type="scientific">Arion vulgaris</name>
    <dbReference type="NCBI Taxonomy" id="1028688"/>
    <lineage>
        <taxon>Eukaryota</taxon>
        <taxon>Metazoa</taxon>
        <taxon>Spiralia</taxon>
        <taxon>Lophotrochozoa</taxon>
        <taxon>Mollusca</taxon>
        <taxon>Gastropoda</taxon>
        <taxon>Heterobranchia</taxon>
        <taxon>Euthyneura</taxon>
        <taxon>Panpulmonata</taxon>
        <taxon>Eupulmonata</taxon>
        <taxon>Stylommatophora</taxon>
        <taxon>Helicina</taxon>
        <taxon>Arionoidea</taxon>
        <taxon>Arionidae</taxon>
        <taxon>Arion</taxon>
    </lineage>
</organism>
<gene>
    <name evidence="2" type="primary">ORF81026</name>
</gene>
<dbReference type="EMBL" id="HACG01025224">
    <property type="protein sequence ID" value="CEK72089.1"/>
    <property type="molecule type" value="Transcribed_RNA"/>
</dbReference>
<accession>A0A0B6ZTZ2</accession>
<feature type="chain" id="PRO_5002127160" evidence="1">
    <location>
        <begin position="26"/>
        <end position="62"/>
    </location>
</feature>
<feature type="signal peptide" evidence="1">
    <location>
        <begin position="1"/>
        <end position="25"/>
    </location>
</feature>
<proteinExistence type="predicted"/>
<reference evidence="2" key="1">
    <citation type="submission" date="2014-12" db="EMBL/GenBank/DDBJ databases">
        <title>Insight into the proteome of Arion vulgaris.</title>
        <authorList>
            <person name="Aradska J."/>
            <person name="Bulat T."/>
            <person name="Smidak R."/>
            <person name="Sarate P."/>
            <person name="Gangsoo J."/>
            <person name="Sialana F."/>
            <person name="Bilban M."/>
            <person name="Lubec G."/>
        </authorList>
    </citation>
    <scope>NUCLEOTIDE SEQUENCE</scope>
    <source>
        <tissue evidence="2">Skin</tissue>
    </source>
</reference>
<evidence type="ECO:0000313" key="2">
    <source>
        <dbReference type="EMBL" id="CEK72089.1"/>
    </source>
</evidence>